<dbReference type="GO" id="GO:0005524">
    <property type="term" value="F:ATP binding"/>
    <property type="evidence" value="ECO:0007669"/>
    <property type="project" value="UniProtKB-KW"/>
</dbReference>
<evidence type="ECO:0000259" key="4">
    <source>
        <dbReference type="PROSITE" id="PS50011"/>
    </source>
</evidence>
<dbReference type="AlphaFoldDB" id="A0A507QG09"/>
<accession>A0A507QG09</accession>
<dbReference type="InterPro" id="IPR008271">
    <property type="entry name" value="Ser/Thr_kinase_AS"/>
</dbReference>
<dbReference type="PROSITE" id="PS50011">
    <property type="entry name" value="PROTEIN_KINASE_DOM"/>
    <property type="match status" value="1"/>
</dbReference>
<dbReference type="Gene3D" id="1.10.510.10">
    <property type="entry name" value="Transferase(Phosphotransferase) domain 1"/>
    <property type="match status" value="1"/>
</dbReference>
<gene>
    <name evidence="5" type="ORF">MPDQ_005711</name>
</gene>
<comment type="caution">
    <text evidence="5">The sequence shown here is derived from an EMBL/GenBank/DDBJ whole genome shotgun (WGS) entry which is preliminary data.</text>
</comment>
<dbReference type="SUPFAM" id="SSF56112">
    <property type="entry name" value="Protein kinase-like (PK-like)"/>
    <property type="match status" value="1"/>
</dbReference>
<name>A0A507QG09_MONPU</name>
<dbReference type="InterPro" id="IPR011009">
    <property type="entry name" value="Kinase-like_dom_sf"/>
</dbReference>
<keyword evidence="3" id="KW-0067">ATP-binding</keyword>
<reference evidence="5 6" key="1">
    <citation type="submission" date="2019-06" db="EMBL/GenBank/DDBJ databases">
        <title>Wine fermentation using esterase from Monascus purpureus.</title>
        <authorList>
            <person name="Geng C."/>
            <person name="Zhang Y."/>
        </authorList>
    </citation>
    <scope>NUCLEOTIDE SEQUENCE [LARGE SCALE GENOMIC DNA]</scope>
    <source>
        <strain evidence="5">HQ1</strain>
    </source>
</reference>
<keyword evidence="1" id="KW-0418">Kinase</keyword>
<sequence>MPSTLFLGQTLKGRTGLYTIRKQLQDCVWLATNESAQKVIAKSVRHFRLQNERDILLRFQRRTSAIRPLIEELKDTNSPPTLILKYLDDDVLNASNKQRLTHSEVVFVARKMLEALAVLHDEGFVHTDIKPSNVLVNYGQLDLRFQDVQLADFGSTVHVDSVHAQRGDPIGTPIFRSPEAHLEMKWGTATDIWSFGATASFNIAAGDLGANINVYVSKQLISLLYGSGFHIFKPDVPPDHDEYDVKILLKHHRCFGPFPESYEQIADQQRLAVLTWVMQNSPPETLQPFHLTTTEEICQDDKKVVLRIMRLDPRDRPSARQLLEDQWFNQS</sequence>
<dbReference type="PANTHER" id="PTHR24055">
    <property type="entry name" value="MITOGEN-ACTIVATED PROTEIN KINASE"/>
    <property type="match status" value="1"/>
</dbReference>
<organism evidence="5 6">
    <name type="scientific">Monascus purpureus</name>
    <name type="common">Red mold</name>
    <name type="synonym">Monascus anka</name>
    <dbReference type="NCBI Taxonomy" id="5098"/>
    <lineage>
        <taxon>Eukaryota</taxon>
        <taxon>Fungi</taxon>
        <taxon>Dikarya</taxon>
        <taxon>Ascomycota</taxon>
        <taxon>Pezizomycotina</taxon>
        <taxon>Eurotiomycetes</taxon>
        <taxon>Eurotiomycetidae</taxon>
        <taxon>Eurotiales</taxon>
        <taxon>Aspergillaceae</taxon>
        <taxon>Monascus</taxon>
    </lineage>
</organism>
<dbReference type="SMART" id="SM00220">
    <property type="entry name" value="S_TKc"/>
    <property type="match status" value="1"/>
</dbReference>
<dbReference type="InterPro" id="IPR000719">
    <property type="entry name" value="Prot_kinase_dom"/>
</dbReference>
<keyword evidence="1" id="KW-0723">Serine/threonine-protein kinase</keyword>
<dbReference type="STRING" id="5098.A0A507QG09"/>
<keyword evidence="2" id="KW-0547">Nucleotide-binding</keyword>
<dbReference type="Proteomes" id="UP000319663">
    <property type="component" value="Unassembled WGS sequence"/>
</dbReference>
<keyword evidence="1" id="KW-0808">Transferase</keyword>
<evidence type="ECO:0000256" key="2">
    <source>
        <dbReference type="ARBA" id="ARBA00022741"/>
    </source>
</evidence>
<proteinExistence type="predicted"/>
<dbReference type="InterPro" id="IPR050117">
    <property type="entry name" value="MAPK"/>
</dbReference>
<dbReference type="PROSITE" id="PS00108">
    <property type="entry name" value="PROTEIN_KINASE_ST"/>
    <property type="match status" value="1"/>
</dbReference>
<evidence type="ECO:0000256" key="1">
    <source>
        <dbReference type="ARBA" id="ARBA00022527"/>
    </source>
</evidence>
<dbReference type="GO" id="GO:0004674">
    <property type="term" value="F:protein serine/threonine kinase activity"/>
    <property type="evidence" value="ECO:0007669"/>
    <property type="project" value="UniProtKB-KW"/>
</dbReference>
<evidence type="ECO:0000256" key="3">
    <source>
        <dbReference type="ARBA" id="ARBA00022840"/>
    </source>
</evidence>
<dbReference type="Pfam" id="PF00069">
    <property type="entry name" value="Pkinase"/>
    <property type="match status" value="1"/>
</dbReference>
<dbReference type="EMBL" id="VIFY01000415">
    <property type="protein sequence ID" value="TQB67456.1"/>
    <property type="molecule type" value="Genomic_DNA"/>
</dbReference>
<protein>
    <recommendedName>
        <fullName evidence="4">Protein kinase domain-containing protein</fullName>
    </recommendedName>
</protein>
<evidence type="ECO:0000313" key="6">
    <source>
        <dbReference type="Proteomes" id="UP000319663"/>
    </source>
</evidence>
<keyword evidence="6" id="KW-1185">Reference proteome</keyword>
<dbReference type="OrthoDB" id="5979581at2759"/>
<feature type="domain" description="Protein kinase" evidence="4">
    <location>
        <begin position="1"/>
        <end position="328"/>
    </location>
</feature>
<evidence type="ECO:0000313" key="5">
    <source>
        <dbReference type="EMBL" id="TQB67456.1"/>
    </source>
</evidence>